<reference evidence="2" key="1">
    <citation type="submission" date="2020-11" db="EMBL/GenBank/DDBJ databases">
        <authorList>
            <person name="Tran Van P."/>
        </authorList>
    </citation>
    <scope>NUCLEOTIDE SEQUENCE</scope>
</reference>
<dbReference type="InterPro" id="IPR043129">
    <property type="entry name" value="ATPase_NBD"/>
</dbReference>
<accession>A0A7R9HJY9</accession>
<organism evidence="2">
    <name type="scientific">Timema monikensis</name>
    <dbReference type="NCBI Taxonomy" id="170555"/>
    <lineage>
        <taxon>Eukaryota</taxon>
        <taxon>Metazoa</taxon>
        <taxon>Ecdysozoa</taxon>
        <taxon>Arthropoda</taxon>
        <taxon>Hexapoda</taxon>
        <taxon>Insecta</taxon>
        <taxon>Pterygota</taxon>
        <taxon>Neoptera</taxon>
        <taxon>Polyneoptera</taxon>
        <taxon>Phasmatodea</taxon>
        <taxon>Timematodea</taxon>
        <taxon>Timematoidea</taxon>
        <taxon>Timematidae</taxon>
        <taxon>Timema</taxon>
    </lineage>
</organism>
<sequence length="382" mass="43189">MTWFLRGESSCFCIPMDRFQERLMKVVLLVVVPKFAVLEVWGNLGGNDARDSSDTEGLIVWILDWCRKRLVLLRGRCLEGSYCGRPRDLRVRGWRILKGLAGSLDRGSETIVAPVAVDGAFPFCWAAGDSVLMACTSRHDVSDHAHVKNCEPLINTHLAVKTFLVRLRRAHWITSRRFCLPKDHKKKRSNTPPRVDGGVSHNDFVCQLLADLIEIKVERSTSTEMSVLGVGFLAGLYSGVWKSKEELCQLRKPLALPSASLKPILWDSGWEGERRGGASQPTKVSFHANKNRRITDCASYRTGLAEKSYFWKYQFSRERLDIPTERPPPVDVILPTFEDRSVSCCQYNEPSSSLSQFYKPELLLLSLSSSPFILMRLSLTSH</sequence>
<proteinExistence type="predicted"/>
<dbReference type="AlphaFoldDB" id="A0A7R9HJY9"/>
<dbReference type="EMBL" id="OB792897">
    <property type="protein sequence ID" value="CAD7425178.1"/>
    <property type="molecule type" value="Genomic_DNA"/>
</dbReference>
<dbReference type="GO" id="GO:0005975">
    <property type="term" value="P:carbohydrate metabolic process"/>
    <property type="evidence" value="ECO:0007669"/>
    <property type="project" value="InterPro"/>
</dbReference>
<dbReference type="InterPro" id="IPR018485">
    <property type="entry name" value="FGGY_C"/>
</dbReference>
<evidence type="ECO:0000313" key="2">
    <source>
        <dbReference type="EMBL" id="CAD7425178.1"/>
    </source>
</evidence>
<dbReference type="SUPFAM" id="SSF53067">
    <property type="entry name" value="Actin-like ATPase domain"/>
    <property type="match status" value="1"/>
</dbReference>
<name>A0A7R9HJY9_9NEOP</name>
<dbReference type="GO" id="GO:0016301">
    <property type="term" value="F:kinase activity"/>
    <property type="evidence" value="ECO:0007669"/>
    <property type="project" value="InterPro"/>
</dbReference>
<feature type="domain" description="Carbohydrate kinase FGGY C-terminal" evidence="1">
    <location>
        <begin position="195"/>
        <end position="235"/>
    </location>
</feature>
<dbReference type="Pfam" id="PF02782">
    <property type="entry name" value="FGGY_C"/>
    <property type="match status" value="1"/>
</dbReference>
<protein>
    <recommendedName>
        <fullName evidence="1">Carbohydrate kinase FGGY C-terminal domain-containing protein</fullName>
    </recommendedName>
</protein>
<gene>
    <name evidence="2" type="ORF">TMSB3V08_LOCUS2095</name>
</gene>
<evidence type="ECO:0000259" key="1">
    <source>
        <dbReference type="Pfam" id="PF02782"/>
    </source>
</evidence>
<dbReference type="Gene3D" id="3.30.420.40">
    <property type="match status" value="1"/>
</dbReference>